<dbReference type="GO" id="GO:0030255">
    <property type="term" value="P:protein secretion by the type IV secretion system"/>
    <property type="evidence" value="ECO:0007669"/>
    <property type="project" value="InterPro"/>
</dbReference>
<feature type="transmembrane region" description="Helical" evidence="5">
    <location>
        <begin position="38"/>
        <end position="61"/>
    </location>
</feature>
<proteinExistence type="predicted"/>
<feature type="transmembrane region" description="Helical" evidence="5">
    <location>
        <begin position="73"/>
        <end position="93"/>
    </location>
</feature>
<accession>A0A842HPE1</accession>
<keyword evidence="2 5" id="KW-0812">Transmembrane</keyword>
<dbReference type="AlphaFoldDB" id="A0A842HPE1"/>
<evidence type="ECO:0000256" key="4">
    <source>
        <dbReference type="ARBA" id="ARBA00023136"/>
    </source>
</evidence>
<gene>
    <name evidence="6" type="ORF">GTU67_02465</name>
</gene>
<feature type="transmembrane region" description="Helical" evidence="5">
    <location>
        <begin position="151"/>
        <end position="174"/>
    </location>
</feature>
<evidence type="ECO:0000313" key="6">
    <source>
        <dbReference type="EMBL" id="MBC2768775.1"/>
    </source>
</evidence>
<dbReference type="Pfam" id="PF04610">
    <property type="entry name" value="TrbL"/>
    <property type="match status" value="1"/>
</dbReference>
<keyword evidence="4 5" id="KW-0472">Membrane</keyword>
<evidence type="ECO:0000256" key="5">
    <source>
        <dbReference type="SAM" id="Phobius"/>
    </source>
</evidence>
<reference evidence="6 7" key="1">
    <citation type="submission" date="2020-08" db="EMBL/GenBank/DDBJ databases">
        <title>Paraeoetvoesia sp. YC-7-48 draft genome sequence.</title>
        <authorList>
            <person name="Yao L."/>
        </authorList>
    </citation>
    <scope>NUCLEOTIDE SEQUENCE [LARGE SCALE GENOMIC DNA]</scope>
    <source>
        <strain evidence="7">YC-7-48</strain>
    </source>
</reference>
<evidence type="ECO:0000256" key="2">
    <source>
        <dbReference type="ARBA" id="ARBA00022692"/>
    </source>
</evidence>
<comment type="subcellular location">
    <subcellularLocation>
        <location evidence="1">Membrane</location>
        <topology evidence="1">Multi-pass membrane protein</topology>
    </subcellularLocation>
</comment>
<keyword evidence="3 5" id="KW-1133">Transmembrane helix</keyword>
<evidence type="ECO:0000256" key="1">
    <source>
        <dbReference type="ARBA" id="ARBA00004141"/>
    </source>
</evidence>
<dbReference type="GO" id="GO:0016020">
    <property type="term" value="C:membrane"/>
    <property type="evidence" value="ECO:0007669"/>
    <property type="project" value="UniProtKB-SubCell"/>
</dbReference>
<feature type="transmembrane region" description="Helical" evidence="5">
    <location>
        <begin position="214"/>
        <end position="237"/>
    </location>
</feature>
<dbReference type="InterPro" id="IPR007688">
    <property type="entry name" value="Conjugal_tfr_TrbL/VirB6"/>
</dbReference>
<keyword evidence="7" id="KW-1185">Reference proteome</keyword>
<feature type="transmembrane region" description="Helical" evidence="5">
    <location>
        <begin position="181"/>
        <end position="199"/>
    </location>
</feature>
<organism evidence="6 7">
    <name type="scientific">Pusillimonas minor</name>
    <dbReference type="NCBI Taxonomy" id="2697024"/>
    <lineage>
        <taxon>Bacteria</taxon>
        <taxon>Pseudomonadati</taxon>
        <taxon>Pseudomonadota</taxon>
        <taxon>Betaproteobacteria</taxon>
        <taxon>Burkholderiales</taxon>
        <taxon>Alcaligenaceae</taxon>
        <taxon>Pusillimonas</taxon>
    </lineage>
</organism>
<protein>
    <submittedName>
        <fullName evidence="6">Type IV secretion system protein</fullName>
    </submittedName>
</protein>
<feature type="transmembrane region" description="Helical" evidence="5">
    <location>
        <begin position="249"/>
        <end position="270"/>
    </location>
</feature>
<evidence type="ECO:0000313" key="7">
    <source>
        <dbReference type="Proteomes" id="UP000545386"/>
    </source>
</evidence>
<sequence>MDTTPSIALTSLGNIVQWLDQMINQMLLSSVAGNLERVISAIWLPLEIAVAISLMIYGVMVATQQIPTPFGKALINIFRIVFVVAIIEAGGFYQTQIMGAMLALPDELLQIMTGGPGNVRDVLAEFHNAGLETATNIGDRSPSVLGDMFRAVVFATVSIIIVVLYTLVTIVGLVLMTVAKVGMALVVMLGPFFIAAYLFEPTKKFFNQWVEQALYFAFYGLVFTMVFSLVMGMLSYIQRIITTMVSADVINVFQILGVLLLVSFVAITLLKLPAVIVEKVTGGRGIEMPILGKL</sequence>
<dbReference type="RefSeq" id="WP_185778582.1">
    <property type="nucleotide sequence ID" value="NZ_JACJUU010000001.1"/>
</dbReference>
<name>A0A842HPE1_9BURK</name>
<evidence type="ECO:0000256" key="3">
    <source>
        <dbReference type="ARBA" id="ARBA00022989"/>
    </source>
</evidence>
<comment type="caution">
    <text evidence="6">The sequence shown here is derived from an EMBL/GenBank/DDBJ whole genome shotgun (WGS) entry which is preliminary data.</text>
</comment>
<dbReference type="EMBL" id="JACJUU010000001">
    <property type="protein sequence ID" value="MBC2768775.1"/>
    <property type="molecule type" value="Genomic_DNA"/>
</dbReference>
<dbReference type="Proteomes" id="UP000545386">
    <property type="component" value="Unassembled WGS sequence"/>
</dbReference>